<feature type="region of interest" description="Disordered" evidence="1">
    <location>
        <begin position="133"/>
        <end position="157"/>
    </location>
</feature>
<feature type="compositionally biased region" description="Polar residues" evidence="1">
    <location>
        <begin position="258"/>
        <end position="285"/>
    </location>
</feature>
<organism evidence="2 3">
    <name type="scientific">Podospora didyma</name>
    <dbReference type="NCBI Taxonomy" id="330526"/>
    <lineage>
        <taxon>Eukaryota</taxon>
        <taxon>Fungi</taxon>
        <taxon>Dikarya</taxon>
        <taxon>Ascomycota</taxon>
        <taxon>Pezizomycotina</taxon>
        <taxon>Sordariomycetes</taxon>
        <taxon>Sordariomycetidae</taxon>
        <taxon>Sordariales</taxon>
        <taxon>Podosporaceae</taxon>
        <taxon>Podospora</taxon>
    </lineage>
</organism>
<dbReference type="EMBL" id="JAULSW010000004">
    <property type="protein sequence ID" value="KAK3385539.1"/>
    <property type="molecule type" value="Genomic_DNA"/>
</dbReference>
<name>A0AAE0TZY8_9PEZI</name>
<evidence type="ECO:0000313" key="3">
    <source>
        <dbReference type="Proteomes" id="UP001285441"/>
    </source>
</evidence>
<feature type="region of interest" description="Disordered" evidence="1">
    <location>
        <begin position="203"/>
        <end position="285"/>
    </location>
</feature>
<accession>A0AAE0TZY8</accession>
<gene>
    <name evidence="2" type="ORF">B0H63DRAFT_184053</name>
</gene>
<comment type="caution">
    <text evidence="2">The sequence shown here is derived from an EMBL/GenBank/DDBJ whole genome shotgun (WGS) entry which is preliminary data.</text>
</comment>
<sequence>MDFAKRIGLRKPKWDDPAESIGERLGDLRAGKYTCWQPVGRARVAWNAIRPNVKKYLDDFCPPSCSSLILELYMIGKTQETAAPTILICSSDKSTRKTIRKLIKDNGFLDRYPGIGLGDTEELPDQRKVKRMARTDDDTLSSPSSSASEAQGNEPMLGRQLIFTTASGKTRLATGGPIVWINEDAYQPIVGHVLVDEEPNSELQADTPLSDDASFDGDSDAEDDEGDPLGRGVPSDGSRTPDDLLSEDTDDEYLQGAGVSSISTQMSHVLVSRSVTEPESTGNQD</sequence>
<reference evidence="2" key="2">
    <citation type="submission" date="2023-06" db="EMBL/GenBank/DDBJ databases">
        <authorList>
            <consortium name="Lawrence Berkeley National Laboratory"/>
            <person name="Haridas S."/>
            <person name="Hensen N."/>
            <person name="Bonometti L."/>
            <person name="Westerberg I."/>
            <person name="Brannstrom I.O."/>
            <person name="Guillou S."/>
            <person name="Cros-Aarteil S."/>
            <person name="Calhoun S."/>
            <person name="Kuo A."/>
            <person name="Mondo S."/>
            <person name="Pangilinan J."/>
            <person name="Riley R."/>
            <person name="LaButti K."/>
            <person name="Andreopoulos B."/>
            <person name="Lipzen A."/>
            <person name="Chen C."/>
            <person name="Yanf M."/>
            <person name="Daum C."/>
            <person name="Ng V."/>
            <person name="Clum A."/>
            <person name="Steindorff A."/>
            <person name="Ohm R."/>
            <person name="Martin F."/>
            <person name="Silar P."/>
            <person name="Natvig D."/>
            <person name="Lalanne C."/>
            <person name="Gautier V."/>
            <person name="Ament-velasquez S.L."/>
            <person name="Kruys A."/>
            <person name="Hutchinson M.I."/>
            <person name="Powell A.J."/>
            <person name="Barry K."/>
            <person name="Miller A.N."/>
            <person name="Grigoriev I.V."/>
            <person name="Debuchy R."/>
            <person name="Gladieux P."/>
            <person name="Thoren M.H."/>
            <person name="Johannesson H."/>
        </authorList>
    </citation>
    <scope>NUCLEOTIDE SEQUENCE</scope>
    <source>
        <strain evidence="2">CBS 232.78</strain>
    </source>
</reference>
<dbReference type="Proteomes" id="UP001285441">
    <property type="component" value="Unassembled WGS sequence"/>
</dbReference>
<reference evidence="2" key="1">
    <citation type="journal article" date="2023" name="Mol. Phylogenet. Evol.">
        <title>Genome-scale phylogeny and comparative genomics of the fungal order Sordariales.</title>
        <authorList>
            <person name="Hensen N."/>
            <person name="Bonometti L."/>
            <person name="Westerberg I."/>
            <person name="Brannstrom I.O."/>
            <person name="Guillou S."/>
            <person name="Cros-Aarteil S."/>
            <person name="Calhoun S."/>
            <person name="Haridas S."/>
            <person name="Kuo A."/>
            <person name="Mondo S."/>
            <person name="Pangilinan J."/>
            <person name="Riley R."/>
            <person name="LaButti K."/>
            <person name="Andreopoulos B."/>
            <person name="Lipzen A."/>
            <person name="Chen C."/>
            <person name="Yan M."/>
            <person name="Daum C."/>
            <person name="Ng V."/>
            <person name="Clum A."/>
            <person name="Steindorff A."/>
            <person name="Ohm R.A."/>
            <person name="Martin F."/>
            <person name="Silar P."/>
            <person name="Natvig D.O."/>
            <person name="Lalanne C."/>
            <person name="Gautier V."/>
            <person name="Ament-Velasquez S.L."/>
            <person name="Kruys A."/>
            <person name="Hutchinson M.I."/>
            <person name="Powell A.J."/>
            <person name="Barry K."/>
            <person name="Miller A.N."/>
            <person name="Grigoriev I.V."/>
            <person name="Debuchy R."/>
            <person name="Gladieux P."/>
            <person name="Hiltunen Thoren M."/>
            <person name="Johannesson H."/>
        </authorList>
    </citation>
    <scope>NUCLEOTIDE SEQUENCE</scope>
    <source>
        <strain evidence="2">CBS 232.78</strain>
    </source>
</reference>
<proteinExistence type="predicted"/>
<protein>
    <submittedName>
        <fullName evidence="2">Uncharacterized protein</fullName>
    </submittedName>
</protein>
<keyword evidence="3" id="KW-1185">Reference proteome</keyword>
<evidence type="ECO:0000256" key="1">
    <source>
        <dbReference type="SAM" id="MobiDB-lite"/>
    </source>
</evidence>
<feature type="compositionally biased region" description="Acidic residues" evidence="1">
    <location>
        <begin position="244"/>
        <end position="253"/>
    </location>
</feature>
<evidence type="ECO:0000313" key="2">
    <source>
        <dbReference type="EMBL" id="KAK3385539.1"/>
    </source>
</evidence>
<feature type="compositionally biased region" description="Acidic residues" evidence="1">
    <location>
        <begin position="213"/>
        <end position="227"/>
    </location>
</feature>
<dbReference type="AlphaFoldDB" id="A0AAE0TZY8"/>